<evidence type="ECO:0000256" key="2">
    <source>
        <dbReference type="ARBA" id="ARBA00022741"/>
    </source>
</evidence>
<dbReference type="Pfam" id="PF19045">
    <property type="entry name" value="Ligase_CoA_2"/>
    <property type="match status" value="1"/>
</dbReference>
<evidence type="ECO:0000313" key="7">
    <source>
        <dbReference type="Proteomes" id="UP000054770"/>
    </source>
</evidence>
<dbReference type="InterPro" id="IPR032875">
    <property type="entry name" value="Succ_CoA_lig_flav_dom"/>
</dbReference>
<feature type="domain" description="CoA-binding" evidence="5">
    <location>
        <begin position="29"/>
        <end position="124"/>
    </location>
</feature>
<comment type="similarity">
    <text evidence="4">In the N-terminal section; belongs to the acetate CoA ligase alpha subunit family.</text>
</comment>
<keyword evidence="3" id="KW-0067">ATP-binding</keyword>
<dbReference type="SMART" id="SM00881">
    <property type="entry name" value="CoA_binding"/>
    <property type="match status" value="1"/>
</dbReference>
<dbReference type="InterPro" id="IPR013815">
    <property type="entry name" value="ATP_grasp_subdomain_1"/>
</dbReference>
<dbReference type="Pfam" id="PF13549">
    <property type="entry name" value="ATP-grasp_5"/>
    <property type="match status" value="1"/>
</dbReference>
<dbReference type="GO" id="GO:0016740">
    <property type="term" value="F:transferase activity"/>
    <property type="evidence" value="ECO:0007669"/>
    <property type="project" value="UniProtKB-KW"/>
</dbReference>
<keyword evidence="7" id="KW-1185">Reference proteome</keyword>
<dbReference type="Gene3D" id="3.30.1490.20">
    <property type="entry name" value="ATP-grasp fold, A domain"/>
    <property type="match status" value="1"/>
</dbReference>
<dbReference type="PANTHER" id="PTHR43334">
    <property type="entry name" value="ACETATE--COA LIGASE [ADP-FORMING]"/>
    <property type="match status" value="1"/>
</dbReference>
<reference evidence="6" key="1">
    <citation type="submission" date="2016-01" db="EMBL/GenBank/DDBJ databases">
        <authorList>
            <person name="Peeters C."/>
        </authorList>
    </citation>
    <scope>NUCLEOTIDE SEQUENCE [LARGE SCALE GENOMIC DNA]</scope>
    <source>
        <strain evidence="6">LMG 22940</strain>
    </source>
</reference>
<evidence type="ECO:0000259" key="5">
    <source>
        <dbReference type="SMART" id="SM00881"/>
    </source>
</evidence>
<dbReference type="AlphaFoldDB" id="A0A158KEL3"/>
<dbReference type="GO" id="GO:0043758">
    <property type="term" value="F:acetate-CoA ligase (ADP-forming) activity"/>
    <property type="evidence" value="ECO:0007669"/>
    <property type="project" value="InterPro"/>
</dbReference>
<dbReference type="Pfam" id="PF13380">
    <property type="entry name" value="CoA_binding_2"/>
    <property type="match status" value="1"/>
</dbReference>
<keyword evidence="1" id="KW-0436">Ligase</keyword>
<name>A0A158KEL3_9BURK</name>
<dbReference type="InterPro" id="IPR051538">
    <property type="entry name" value="Acyl-CoA_Synth/Transferase"/>
</dbReference>
<protein>
    <submittedName>
        <fullName evidence="6">N-acetyltransferase GCN5</fullName>
    </submittedName>
</protein>
<dbReference type="SUPFAM" id="SSF51735">
    <property type="entry name" value="NAD(P)-binding Rossmann-fold domains"/>
    <property type="match status" value="1"/>
</dbReference>
<evidence type="ECO:0000256" key="1">
    <source>
        <dbReference type="ARBA" id="ARBA00022598"/>
    </source>
</evidence>
<dbReference type="EMBL" id="FCON02000081">
    <property type="protein sequence ID" value="SAL78871.1"/>
    <property type="molecule type" value="Genomic_DNA"/>
</dbReference>
<proteinExistence type="inferred from homology"/>
<dbReference type="InterPro" id="IPR016102">
    <property type="entry name" value="Succinyl-CoA_synth-like"/>
</dbReference>
<organism evidence="6 7">
    <name type="scientific">Caballeronia choica</name>
    <dbReference type="NCBI Taxonomy" id="326476"/>
    <lineage>
        <taxon>Bacteria</taxon>
        <taxon>Pseudomonadati</taxon>
        <taxon>Pseudomonadota</taxon>
        <taxon>Betaproteobacteria</taxon>
        <taxon>Burkholderiales</taxon>
        <taxon>Burkholderiaceae</taxon>
        <taxon>Caballeronia</taxon>
    </lineage>
</organism>
<keyword evidence="2" id="KW-0547">Nucleotide-binding</keyword>
<accession>A0A158KEL3</accession>
<evidence type="ECO:0000313" key="6">
    <source>
        <dbReference type="EMBL" id="SAL78871.1"/>
    </source>
</evidence>
<comment type="caution">
    <text evidence="6">The sequence shown here is derived from an EMBL/GenBank/DDBJ whole genome shotgun (WGS) entry which is preliminary data.</text>
</comment>
<dbReference type="SUPFAM" id="SSF52210">
    <property type="entry name" value="Succinyl-CoA synthetase domains"/>
    <property type="match status" value="2"/>
</dbReference>
<dbReference type="InterPro" id="IPR043938">
    <property type="entry name" value="Ligase_CoA_dom"/>
</dbReference>
<dbReference type="InterPro" id="IPR036291">
    <property type="entry name" value="NAD(P)-bd_dom_sf"/>
</dbReference>
<dbReference type="Gene3D" id="3.30.470.20">
    <property type="entry name" value="ATP-grasp fold, B domain"/>
    <property type="match status" value="1"/>
</dbReference>
<dbReference type="Gene3D" id="3.40.50.720">
    <property type="entry name" value="NAD(P)-binding Rossmann-like Domain"/>
    <property type="match status" value="1"/>
</dbReference>
<dbReference type="Pfam" id="PF13607">
    <property type="entry name" value="Succ_CoA_lig"/>
    <property type="match status" value="1"/>
</dbReference>
<dbReference type="InterPro" id="IPR003781">
    <property type="entry name" value="CoA-bd"/>
</dbReference>
<evidence type="ECO:0000256" key="3">
    <source>
        <dbReference type="ARBA" id="ARBA00022840"/>
    </source>
</evidence>
<dbReference type="Gene3D" id="3.40.50.261">
    <property type="entry name" value="Succinyl-CoA synthetase domains"/>
    <property type="match status" value="2"/>
</dbReference>
<dbReference type="SUPFAM" id="SSF56059">
    <property type="entry name" value="Glutathione synthetase ATP-binding domain-like"/>
    <property type="match status" value="1"/>
</dbReference>
<sequence>MQPIAAEGPMTTRLLVSAAEPARSALDCLLRPRSIAIVGASPQFAKINGRPLKHLIDKGYTGRLYPVNPKYSEIAGLASYPDVAALPEATDLAIVALPAREVEACIAALGRRGVAAAVIFSSGFGEMGADGKRVEQSLRACADAHGVVICGPNCLGFVNAFDNVYATFSQYADGDTGAGPVAFVTQSGAFGTAIAALVRHRGLGLGYFINTGNEAGVSFSDLMLAVIEDPRIRVAAGYLEGMRDGPGLIRLAQRCAELGKPLVLTKVGRMAAGVRAAASHTGSLAVEDDVFDAVLRQHGVLRARNEEQMLDMLEALCSDRVPHGGGLGIATQSGGAGVMMADHAEELDLEVPALAPETQAALAKVMPAFGAAGNPVDVTGQFVGNPDLLLESVVTLLADPQVHVGIVWLQLMTAYVDLLVGIFCQIRDRTDRPFIICWVAAPPEAVRRLRAEGMVVFGAGERAVEAAATMVRHRQILRVAAENRAERAALAAAVERVAADVCGDFSDGVQPTAQATAWLQAAGVPMAPVALARHGDEAQAAWRSFGGPVVLKIESPDITHKTEVGGVLLKLNDEAAVRQGFATLLKRARKARPEARLDGVVVQPMTAGQLELVIGVQRDPSFGMVLMVGLGGVLVEVLKDVVFRLGPFSEAEGLRMLDGLRVRTLLDGVRGQPAVDRAAIAALLSRLSIWAAAMAPRLDELDLNPVLVGPTGPVAVDCVMVFRGQGGG</sequence>
<dbReference type="FunFam" id="3.30.1490.20:FF:000020">
    <property type="entry name" value="Protein lysine acetyltransferase"/>
    <property type="match status" value="1"/>
</dbReference>
<dbReference type="PANTHER" id="PTHR43334:SF1">
    <property type="entry name" value="3-HYDROXYPROPIONATE--COA LIGASE [ADP-FORMING]"/>
    <property type="match status" value="1"/>
</dbReference>
<gene>
    <name evidence="6" type="ORF">AWB68_05510</name>
</gene>
<evidence type="ECO:0000256" key="4">
    <source>
        <dbReference type="ARBA" id="ARBA00060888"/>
    </source>
</evidence>
<dbReference type="Proteomes" id="UP000054770">
    <property type="component" value="Unassembled WGS sequence"/>
</dbReference>
<dbReference type="GO" id="GO:0005524">
    <property type="term" value="F:ATP binding"/>
    <property type="evidence" value="ECO:0007669"/>
    <property type="project" value="UniProtKB-KW"/>
</dbReference>